<proteinExistence type="predicted"/>
<comment type="caution">
    <text evidence="1">The sequence shown here is derived from an EMBL/GenBank/DDBJ whole genome shotgun (WGS) entry which is preliminary data.</text>
</comment>
<gene>
    <name evidence="1" type="ORF">LCGC14_2959130</name>
</gene>
<dbReference type="AlphaFoldDB" id="A0A0F8XDN3"/>
<sequence>RYLSVGHVVYVRVGGGYPVPVYGPVYRVQGRLGRLAPLVFLSPAGAEPAFGVVRIGEFAGADHRHARDRDRLRLIGAGRGAFVAPASEQVASRRSERLEDDHVHVLAVGPARQIAPVGGPQRERELELAEAEELLG</sequence>
<organism evidence="1">
    <name type="scientific">marine sediment metagenome</name>
    <dbReference type="NCBI Taxonomy" id="412755"/>
    <lineage>
        <taxon>unclassified sequences</taxon>
        <taxon>metagenomes</taxon>
        <taxon>ecological metagenomes</taxon>
    </lineage>
</organism>
<feature type="non-terminal residue" evidence="1">
    <location>
        <position position="1"/>
    </location>
</feature>
<evidence type="ECO:0000313" key="1">
    <source>
        <dbReference type="EMBL" id="KKK66933.1"/>
    </source>
</evidence>
<protein>
    <submittedName>
        <fullName evidence="1">Uncharacterized protein</fullName>
    </submittedName>
</protein>
<dbReference type="EMBL" id="LAZR01059844">
    <property type="protein sequence ID" value="KKK66933.1"/>
    <property type="molecule type" value="Genomic_DNA"/>
</dbReference>
<name>A0A0F8XDN3_9ZZZZ</name>
<reference evidence="1" key="1">
    <citation type="journal article" date="2015" name="Nature">
        <title>Complex archaea that bridge the gap between prokaryotes and eukaryotes.</title>
        <authorList>
            <person name="Spang A."/>
            <person name="Saw J.H."/>
            <person name="Jorgensen S.L."/>
            <person name="Zaremba-Niedzwiedzka K."/>
            <person name="Martijn J."/>
            <person name="Lind A.E."/>
            <person name="van Eijk R."/>
            <person name="Schleper C."/>
            <person name="Guy L."/>
            <person name="Ettema T.J."/>
        </authorList>
    </citation>
    <scope>NUCLEOTIDE SEQUENCE</scope>
</reference>
<accession>A0A0F8XDN3</accession>